<protein>
    <recommendedName>
        <fullName evidence="2">Tetratricopeptide repeat protein 38</fullName>
    </recommendedName>
</protein>
<reference evidence="8" key="1">
    <citation type="submission" date="2017-02" db="UniProtKB">
        <authorList>
            <consortium name="WormBaseParasite"/>
        </authorList>
    </citation>
    <scope>IDENTIFICATION</scope>
</reference>
<dbReference type="PANTHER" id="PTHR16263:SF4">
    <property type="entry name" value="TETRATRICOPEPTIDE REPEAT PROTEIN 38"/>
    <property type="match status" value="1"/>
</dbReference>
<evidence type="ECO:0000313" key="6">
    <source>
        <dbReference type="EMBL" id="VDD93384.1"/>
    </source>
</evidence>
<comment type="similarity">
    <text evidence="1">Belongs to the TTC38 family.</text>
</comment>
<keyword evidence="5" id="KW-0472">Membrane</keyword>
<evidence type="ECO:0000313" key="7">
    <source>
        <dbReference type="Proteomes" id="UP000274131"/>
    </source>
</evidence>
<evidence type="ECO:0000256" key="4">
    <source>
        <dbReference type="ARBA" id="ARBA00022803"/>
    </source>
</evidence>
<keyword evidence="5" id="KW-1133">Transmembrane helix</keyword>
<dbReference type="InterPro" id="IPR033891">
    <property type="entry name" value="TTC38"/>
</dbReference>
<sequence>MSWCYKNLRDCKAWLDEGLPLTTTSNEAAKLFDCLMRQYITWTDSGMEETRKSLWESHPQFLMGNILNCGLTAVGTAKSALNDSGFKKDCDDLKMSAVTFGNKREQLHAEAVYAFAYGNLNQATRYWENLLEKYPNDILAAKFLHDTYFYLGDKVRLERTAANAIKANRESDPCFSFLYGMHAFGLEECGNYVDSEKEARQGLSLEAGDAWATHAVAHCMEMTGRFEDGIKFMEATVKCWEPSGMLACHNFWHLALYYLEKGDYESALTYYDSEISKRSRSGQPLDIVDAASLLLRLEMEGVGLGDRWDALIGVIEPRIYDHTLAFNEAHYRMVLESCPERKLTDKHRQSIEQFLGWKKARKLCLSKIVRVVNCANFSANESAETCQVMKEFGQSICESISKYNGGNFDEVVELLFPIRHDIYQIGGSEAQRDIFTQLLIHSAINGKNLSSAQKGWLVLLIFFIICHATFILQVFFIVNLRI</sequence>
<keyword evidence="3" id="KW-0677">Repeat</keyword>
<dbReference type="WBParaSite" id="EVEC_0000865101-mRNA-1">
    <property type="protein sequence ID" value="EVEC_0000865101-mRNA-1"/>
    <property type="gene ID" value="EVEC_0000865101"/>
</dbReference>
<dbReference type="AlphaFoldDB" id="A0A0N4VDG7"/>
<dbReference type="InterPro" id="IPR011990">
    <property type="entry name" value="TPR-like_helical_dom_sf"/>
</dbReference>
<dbReference type="Gene3D" id="1.25.40.10">
    <property type="entry name" value="Tetratricopeptide repeat domain"/>
    <property type="match status" value="1"/>
</dbReference>
<dbReference type="Proteomes" id="UP000274131">
    <property type="component" value="Unassembled WGS sequence"/>
</dbReference>
<dbReference type="SUPFAM" id="SSF48452">
    <property type="entry name" value="TPR-like"/>
    <property type="match status" value="1"/>
</dbReference>
<evidence type="ECO:0000256" key="2">
    <source>
        <dbReference type="ARBA" id="ARBA00019992"/>
    </source>
</evidence>
<dbReference type="OrthoDB" id="1427555at2759"/>
<accession>A0A0N4VDG7</accession>
<evidence type="ECO:0000313" key="8">
    <source>
        <dbReference type="WBParaSite" id="EVEC_0000865101-mRNA-1"/>
    </source>
</evidence>
<dbReference type="CDD" id="cd05804">
    <property type="entry name" value="StaR_like"/>
    <property type="match status" value="1"/>
</dbReference>
<evidence type="ECO:0000256" key="3">
    <source>
        <dbReference type="ARBA" id="ARBA00022737"/>
    </source>
</evidence>
<keyword evidence="7" id="KW-1185">Reference proteome</keyword>
<organism evidence="8">
    <name type="scientific">Enterobius vermicularis</name>
    <name type="common">Human pinworm</name>
    <dbReference type="NCBI Taxonomy" id="51028"/>
    <lineage>
        <taxon>Eukaryota</taxon>
        <taxon>Metazoa</taxon>
        <taxon>Ecdysozoa</taxon>
        <taxon>Nematoda</taxon>
        <taxon>Chromadorea</taxon>
        <taxon>Rhabditida</taxon>
        <taxon>Spirurina</taxon>
        <taxon>Oxyuridomorpha</taxon>
        <taxon>Oxyuroidea</taxon>
        <taxon>Oxyuridae</taxon>
        <taxon>Enterobius</taxon>
    </lineage>
</organism>
<keyword evidence="4" id="KW-0802">TPR repeat</keyword>
<evidence type="ECO:0000256" key="5">
    <source>
        <dbReference type="SAM" id="Phobius"/>
    </source>
</evidence>
<feature type="transmembrane region" description="Helical" evidence="5">
    <location>
        <begin position="456"/>
        <end position="478"/>
    </location>
</feature>
<proteinExistence type="inferred from homology"/>
<keyword evidence="5" id="KW-0812">Transmembrane</keyword>
<name>A0A0N4VDG7_ENTVE</name>
<dbReference type="EMBL" id="UXUI01009279">
    <property type="protein sequence ID" value="VDD93384.1"/>
    <property type="molecule type" value="Genomic_DNA"/>
</dbReference>
<evidence type="ECO:0000256" key="1">
    <source>
        <dbReference type="ARBA" id="ARBA00005857"/>
    </source>
</evidence>
<gene>
    <name evidence="6" type="ORF">EVEC_LOCUS8135</name>
</gene>
<dbReference type="PANTHER" id="PTHR16263">
    <property type="entry name" value="TETRATRICOPEPTIDE REPEAT PROTEIN 38"/>
    <property type="match status" value="1"/>
</dbReference>
<reference evidence="6 7" key="2">
    <citation type="submission" date="2018-10" db="EMBL/GenBank/DDBJ databases">
        <authorList>
            <consortium name="Pathogen Informatics"/>
        </authorList>
    </citation>
    <scope>NUCLEOTIDE SEQUENCE [LARGE SCALE GENOMIC DNA]</scope>
</reference>